<keyword evidence="1" id="KW-0548">Nucleotidyltransferase</keyword>
<feature type="domain" description="RDRP core" evidence="2">
    <location>
        <begin position="289"/>
        <end position="882"/>
    </location>
</feature>
<dbReference type="EMBL" id="BEXD01001480">
    <property type="protein sequence ID" value="GBB94311.1"/>
    <property type="molecule type" value="Genomic_DNA"/>
</dbReference>
<gene>
    <name evidence="3" type="ORF">RclHR1_02330009</name>
</gene>
<dbReference type="InterPro" id="IPR057596">
    <property type="entry name" value="RDRP_core"/>
</dbReference>
<dbReference type="GO" id="GO:0031380">
    <property type="term" value="C:nuclear RNA-directed RNA polymerase complex"/>
    <property type="evidence" value="ECO:0007669"/>
    <property type="project" value="TreeGrafter"/>
</dbReference>
<evidence type="ECO:0000259" key="2">
    <source>
        <dbReference type="Pfam" id="PF05183"/>
    </source>
</evidence>
<name>A0A2Z6RBJ3_9GLOM</name>
<proteinExistence type="inferred from homology"/>
<dbReference type="GO" id="GO:0003968">
    <property type="term" value="F:RNA-directed RNA polymerase activity"/>
    <property type="evidence" value="ECO:0007669"/>
    <property type="project" value="UniProtKB-KW"/>
</dbReference>
<comment type="similarity">
    <text evidence="1">Belongs to the RdRP family.</text>
</comment>
<protein>
    <recommendedName>
        <fullName evidence="1">RNA-dependent RNA polymerase</fullName>
        <ecNumber evidence="1">2.7.7.48</ecNumber>
    </recommendedName>
</protein>
<dbReference type="InterPro" id="IPR007855">
    <property type="entry name" value="RDRP"/>
</dbReference>
<dbReference type="STRING" id="94130.A0A2Z6RBJ3"/>
<reference evidence="3 4" key="1">
    <citation type="submission" date="2017-11" db="EMBL/GenBank/DDBJ databases">
        <title>The genome of Rhizophagus clarus HR1 reveals common genetic basis of auxotrophy among arbuscular mycorrhizal fungi.</title>
        <authorList>
            <person name="Kobayashi Y."/>
        </authorList>
    </citation>
    <scope>NUCLEOTIDE SEQUENCE [LARGE SCALE GENOMIC DNA]</scope>
    <source>
        <strain evidence="3 4">HR1</strain>
    </source>
</reference>
<dbReference type="PANTHER" id="PTHR23079">
    <property type="entry name" value="RNA-DEPENDENT RNA POLYMERASE"/>
    <property type="match status" value="1"/>
</dbReference>
<evidence type="ECO:0000256" key="1">
    <source>
        <dbReference type="RuleBase" id="RU363098"/>
    </source>
</evidence>
<dbReference type="GO" id="GO:0030422">
    <property type="term" value="P:siRNA processing"/>
    <property type="evidence" value="ECO:0007669"/>
    <property type="project" value="TreeGrafter"/>
</dbReference>
<dbReference type="Pfam" id="PF05183">
    <property type="entry name" value="RdRP"/>
    <property type="match status" value="1"/>
</dbReference>
<evidence type="ECO:0000313" key="4">
    <source>
        <dbReference type="Proteomes" id="UP000247702"/>
    </source>
</evidence>
<dbReference type="EC" id="2.7.7.48" evidence="1"/>
<sequence>MSSSPNEYDYHRAVLLSIRRLSNVTKNFPGRVNPDDVFVTSDQRFFMYEIVKVDPESLNDTVRQFIQYINGIKVAEKNISQLHEALTELLIQAYVNLPGCGDDDDEWLNQNSETFDQNNETLDQNSETFLLKPSPLTFSSPKSKNLLTSCPKIEPKVETPWVAKCYTSTEMSKYTSTEMPKEYKSYVGGITFLGIYEITRILKPFGPIEPTSAFWTQISFGFAVHEILYEECRSHFDKHPNFYVEISKLINKNLSRVWSLSSREFPPVGPRAHVIFSGEVVLKDRRLVLSLHPPKIGISRRYYRMFSSERFLHLKINMDIKSLDNKQKSTLKRLLLHPLPLAGRTYEFLYAKSDTLYYFATKGMDITENISIKEAIDRNLPIELNKYDTTAKFCSRISLGFSNSTPTVIFQPNEIIYEEDIENDNYCFTDGCSAISLAAMKEVAEILGCEETPSVLQGRIGGAKGTWYIEPTRDISGKKWIKLRKSQTKYKVMNDVHLRTLEVLHVVVPPKNPATLNCQFIRVLIEGGVPVEVFINIVKNHIKNVKSQVMDCDDPRSLITWVMNTSNVMKKRFEIYNNDSSDDGDAISGFPNNPSEQCIQLLQAGFIPSTCPFLAKKLKCVLSFALKSLFNKFKIDVPLSRTLLCIADPTGTLEEGEIFIQLDKEAGRDERTGLPFGIIEDEVILARNPSNLPSDIVKVKAVKNANLSIYYNVVVFPVKGNIPLASYLSGGDYDGDKIFCCWEPKIVKHFINQELIPTKSEVEDAFTANKQTVDELLSSTIPNKIDEKLQEVILDNCFKDLEPTLGRYDRWHRLHSSKFGLSNDLSIYLAQMCAKLVDATKQGLTIKPSVLQHDDDSFSKLPVPYWMDKMDKMDKDSKNRKRETDLGVMDLLCKTIEDEMNKVNSKDFLIAKMTEDPDPHIKEFWCNELNRAKQMEGEEGLAYKEDLDSIYDSSLEIIRLYNSNYYKIFNDDLDRKDFPFEQATKSTGSSSKLNDKFKGVDYEFMIKFLNTPSVENYKSNIFKYLKDRGPLTLGNLDPLSMFELQLKAAALHLASIDKKPTGQGCWIISFRILCNIKSQMIDRFVVGGPRSVIEEVWQSMRIDKKWVKR</sequence>
<accession>A0A2Z6RBJ3</accession>
<keyword evidence="1" id="KW-0808">Transferase</keyword>
<dbReference type="GO" id="GO:0003723">
    <property type="term" value="F:RNA binding"/>
    <property type="evidence" value="ECO:0007669"/>
    <property type="project" value="UniProtKB-KW"/>
</dbReference>
<dbReference type="PANTHER" id="PTHR23079:SF14">
    <property type="entry name" value="RNA-DEPENDENT RNA POLYMERASE"/>
    <property type="match status" value="1"/>
</dbReference>
<comment type="caution">
    <text evidence="3">The sequence shown here is derived from an EMBL/GenBank/DDBJ whole genome shotgun (WGS) entry which is preliminary data.</text>
</comment>
<keyword evidence="1" id="KW-0694">RNA-binding</keyword>
<organism evidence="3 4">
    <name type="scientific">Rhizophagus clarus</name>
    <dbReference type="NCBI Taxonomy" id="94130"/>
    <lineage>
        <taxon>Eukaryota</taxon>
        <taxon>Fungi</taxon>
        <taxon>Fungi incertae sedis</taxon>
        <taxon>Mucoromycota</taxon>
        <taxon>Glomeromycotina</taxon>
        <taxon>Glomeromycetes</taxon>
        <taxon>Glomerales</taxon>
        <taxon>Glomeraceae</taxon>
        <taxon>Rhizophagus</taxon>
    </lineage>
</organism>
<evidence type="ECO:0000313" key="3">
    <source>
        <dbReference type="EMBL" id="GBB94311.1"/>
    </source>
</evidence>
<dbReference type="AlphaFoldDB" id="A0A2Z6RBJ3"/>
<keyword evidence="1" id="KW-0696">RNA-directed RNA polymerase</keyword>
<comment type="catalytic activity">
    <reaction evidence="1">
        <text>RNA(n) + a ribonucleoside 5'-triphosphate = RNA(n+1) + diphosphate</text>
        <dbReference type="Rhea" id="RHEA:21248"/>
        <dbReference type="Rhea" id="RHEA-COMP:14527"/>
        <dbReference type="Rhea" id="RHEA-COMP:17342"/>
        <dbReference type="ChEBI" id="CHEBI:33019"/>
        <dbReference type="ChEBI" id="CHEBI:61557"/>
        <dbReference type="ChEBI" id="CHEBI:140395"/>
        <dbReference type="EC" id="2.7.7.48"/>
    </reaction>
</comment>
<keyword evidence="4" id="KW-1185">Reference proteome</keyword>
<dbReference type="Proteomes" id="UP000247702">
    <property type="component" value="Unassembled WGS sequence"/>
</dbReference>